<evidence type="ECO:0000256" key="2">
    <source>
        <dbReference type="SAM" id="Phobius"/>
    </source>
</evidence>
<keyword evidence="4" id="KW-1185">Reference proteome</keyword>
<evidence type="ECO:0000256" key="1">
    <source>
        <dbReference type="SAM" id="MobiDB-lite"/>
    </source>
</evidence>
<name>A0A4Q2KD32_9FIRM</name>
<feature type="region of interest" description="Disordered" evidence="1">
    <location>
        <begin position="35"/>
        <end position="58"/>
    </location>
</feature>
<evidence type="ECO:0000313" key="3">
    <source>
        <dbReference type="EMBL" id="RXZ61939.1"/>
    </source>
</evidence>
<keyword evidence="2" id="KW-0472">Membrane</keyword>
<gene>
    <name evidence="3" type="ORF">ESZ91_06005</name>
</gene>
<reference evidence="3 4" key="1">
    <citation type="journal article" date="2019" name="Gut">
        <title>Antibiotics-induced monodominance of a novel gut bacterial order.</title>
        <authorList>
            <person name="Hildebrand F."/>
            <person name="Moitinho-Silva L."/>
            <person name="Blasche S."/>
            <person name="Jahn M.T."/>
            <person name="Gossmann T.I."/>
            <person name="Heuerta-Cepas J."/>
            <person name="Hercog R."/>
            <person name="Luetge M."/>
            <person name="Bahram M."/>
            <person name="Pryszlak A."/>
            <person name="Alves R.J."/>
            <person name="Waszak S.M."/>
            <person name="Zhu A."/>
            <person name="Ye L."/>
            <person name="Costea P.I."/>
            <person name="Aalvink S."/>
            <person name="Belzer C."/>
            <person name="Forslund S.K."/>
            <person name="Sunagawa S."/>
            <person name="Hentschel U."/>
            <person name="Merten C."/>
            <person name="Patil K.R."/>
            <person name="Benes V."/>
            <person name="Bork P."/>
        </authorList>
    </citation>
    <scope>NUCLEOTIDE SEQUENCE [LARGE SCALE GENOMIC DNA]</scope>
    <source>
        <strain evidence="3 4">HDS1380</strain>
    </source>
</reference>
<sequence>MKICKECGEELEEDCLVCPECLHEVVSMEDVIIKEQSQKDSKEEDKRTETSQVDNNSQNEKNANIYGLVGMIVGIVAFLIGWIMILAGIVLGVIGIVFSALGITKRQECTMNAFAIAGISVSIATVAFLILFWIITASNIGI</sequence>
<accession>A0A4Q2KD32</accession>
<feature type="transmembrane region" description="Helical" evidence="2">
    <location>
        <begin position="68"/>
        <end position="101"/>
    </location>
</feature>
<comment type="caution">
    <text evidence="3">The sequence shown here is derived from an EMBL/GenBank/DDBJ whole genome shotgun (WGS) entry which is preliminary data.</text>
</comment>
<keyword evidence="2" id="KW-0812">Transmembrane</keyword>
<dbReference type="AlphaFoldDB" id="A0A4Q2KD32"/>
<keyword evidence="2" id="KW-1133">Transmembrane helix</keyword>
<proteinExistence type="predicted"/>
<dbReference type="EMBL" id="SDOZ01000002">
    <property type="protein sequence ID" value="RXZ61939.1"/>
    <property type="molecule type" value="Genomic_DNA"/>
</dbReference>
<dbReference type="RefSeq" id="WP_129225117.1">
    <property type="nucleotide sequence ID" value="NZ_SDOZ01000002.1"/>
</dbReference>
<dbReference type="Proteomes" id="UP000291269">
    <property type="component" value="Unassembled WGS sequence"/>
</dbReference>
<protein>
    <recommendedName>
        <fullName evidence="5">DUF4190 domain-containing protein</fullName>
    </recommendedName>
</protein>
<feature type="transmembrane region" description="Helical" evidence="2">
    <location>
        <begin position="113"/>
        <end position="135"/>
    </location>
</feature>
<feature type="compositionally biased region" description="Basic and acidic residues" evidence="1">
    <location>
        <begin position="35"/>
        <end position="49"/>
    </location>
</feature>
<evidence type="ECO:0000313" key="4">
    <source>
        <dbReference type="Proteomes" id="UP000291269"/>
    </source>
</evidence>
<dbReference type="OrthoDB" id="2063078at2"/>
<evidence type="ECO:0008006" key="5">
    <source>
        <dbReference type="Google" id="ProtNLM"/>
    </source>
</evidence>
<organism evidence="3 4">
    <name type="scientific">Candidatus Borkfalkia ceftriaxoniphila</name>
    <dbReference type="NCBI Taxonomy" id="2508949"/>
    <lineage>
        <taxon>Bacteria</taxon>
        <taxon>Bacillati</taxon>
        <taxon>Bacillota</taxon>
        <taxon>Clostridia</taxon>
        <taxon>Christensenellales</taxon>
        <taxon>Christensenellaceae</taxon>
        <taxon>Candidatus Borkfalkia</taxon>
    </lineage>
</organism>